<evidence type="ECO:0000313" key="2">
    <source>
        <dbReference type="EMBL" id="TNN57550.1"/>
    </source>
</evidence>
<proteinExistence type="predicted"/>
<organism evidence="2 3">
    <name type="scientific">Liparis tanakae</name>
    <name type="common">Tanaka's snailfish</name>
    <dbReference type="NCBI Taxonomy" id="230148"/>
    <lineage>
        <taxon>Eukaryota</taxon>
        <taxon>Metazoa</taxon>
        <taxon>Chordata</taxon>
        <taxon>Craniata</taxon>
        <taxon>Vertebrata</taxon>
        <taxon>Euteleostomi</taxon>
        <taxon>Actinopterygii</taxon>
        <taxon>Neopterygii</taxon>
        <taxon>Teleostei</taxon>
        <taxon>Neoteleostei</taxon>
        <taxon>Acanthomorphata</taxon>
        <taxon>Eupercaria</taxon>
        <taxon>Perciformes</taxon>
        <taxon>Cottioidei</taxon>
        <taxon>Cottales</taxon>
        <taxon>Liparidae</taxon>
        <taxon>Liparis</taxon>
    </lineage>
</organism>
<feature type="compositionally biased region" description="Basic and acidic residues" evidence="1">
    <location>
        <begin position="113"/>
        <end position="127"/>
    </location>
</feature>
<dbReference type="AlphaFoldDB" id="A0A4Z2GWD0"/>
<gene>
    <name evidence="2" type="ORF">EYF80_032216</name>
</gene>
<evidence type="ECO:0000256" key="1">
    <source>
        <dbReference type="SAM" id="MobiDB-lite"/>
    </source>
</evidence>
<dbReference type="EMBL" id="SRLO01000402">
    <property type="protein sequence ID" value="TNN57550.1"/>
    <property type="molecule type" value="Genomic_DNA"/>
</dbReference>
<reference evidence="2 3" key="1">
    <citation type="submission" date="2019-03" db="EMBL/GenBank/DDBJ databases">
        <title>First draft genome of Liparis tanakae, snailfish: a comprehensive survey of snailfish specific genes.</title>
        <authorList>
            <person name="Kim W."/>
            <person name="Song I."/>
            <person name="Jeong J.-H."/>
            <person name="Kim D."/>
            <person name="Kim S."/>
            <person name="Ryu S."/>
            <person name="Song J.Y."/>
            <person name="Lee S.K."/>
        </authorList>
    </citation>
    <scope>NUCLEOTIDE SEQUENCE [LARGE SCALE GENOMIC DNA]</scope>
    <source>
        <tissue evidence="2">Muscle</tissue>
    </source>
</reference>
<accession>A0A4Z2GWD0</accession>
<feature type="compositionally biased region" description="Polar residues" evidence="1">
    <location>
        <begin position="85"/>
        <end position="94"/>
    </location>
</feature>
<feature type="region of interest" description="Disordered" evidence="1">
    <location>
        <begin position="83"/>
        <end position="134"/>
    </location>
</feature>
<dbReference type="Proteomes" id="UP000314294">
    <property type="component" value="Unassembled WGS sequence"/>
</dbReference>
<comment type="caution">
    <text evidence="2">The sequence shown here is derived from an EMBL/GenBank/DDBJ whole genome shotgun (WGS) entry which is preliminary data.</text>
</comment>
<keyword evidence="3" id="KW-1185">Reference proteome</keyword>
<protein>
    <submittedName>
        <fullName evidence="2">Uncharacterized protein</fullName>
    </submittedName>
</protein>
<sequence length="202" mass="22470">MDLDLTILLNQQAAVSCSGTGSSGLSSHVRLHCRLVVTELVFGQDWSFPCRFALYVRNESVSSLFGFSEPTVRVLLAGGADGQEAVTSSGNTLLSPRRRRRRGRKRRRRRGSHRDLSPANAERDAGHRGSTRSTRSDADLCFEAFSALRAARRLLVQLTVGTLEAEMEYIKWPISLIRNVHKCDREKFELGRLVSLGLSLSP</sequence>
<name>A0A4Z2GWD0_9TELE</name>
<evidence type="ECO:0000313" key="3">
    <source>
        <dbReference type="Proteomes" id="UP000314294"/>
    </source>
</evidence>
<feature type="compositionally biased region" description="Basic residues" evidence="1">
    <location>
        <begin position="96"/>
        <end position="112"/>
    </location>
</feature>